<gene>
    <name evidence="1" type="ORF">N309_13093</name>
</gene>
<name>A0A099Z9L8_TINGU</name>
<reference evidence="1 2" key="1">
    <citation type="submission" date="2014-06" db="EMBL/GenBank/DDBJ databases">
        <title>Genome evolution of avian class.</title>
        <authorList>
            <person name="Zhang G."/>
            <person name="Li C."/>
        </authorList>
    </citation>
    <scope>NUCLEOTIDE SEQUENCE [LARGE SCALE GENOMIC DNA]</scope>
    <source>
        <strain evidence="1">BGI_N309</strain>
    </source>
</reference>
<proteinExistence type="predicted"/>
<organism evidence="1 2">
    <name type="scientific">Tinamus guttatus</name>
    <name type="common">White-throated tinamou</name>
    <dbReference type="NCBI Taxonomy" id="94827"/>
    <lineage>
        <taxon>Eukaryota</taxon>
        <taxon>Metazoa</taxon>
        <taxon>Chordata</taxon>
        <taxon>Craniata</taxon>
        <taxon>Vertebrata</taxon>
        <taxon>Euteleostomi</taxon>
        <taxon>Archelosauria</taxon>
        <taxon>Archosauria</taxon>
        <taxon>Dinosauria</taxon>
        <taxon>Saurischia</taxon>
        <taxon>Theropoda</taxon>
        <taxon>Coelurosauria</taxon>
        <taxon>Aves</taxon>
        <taxon>Palaeognathae</taxon>
        <taxon>Tinamiformes</taxon>
        <taxon>Tinamidae</taxon>
        <taxon>Tinamus</taxon>
    </lineage>
</organism>
<protein>
    <submittedName>
        <fullName evidence="1">Uncharacterized protein</fullName>
    </submittedName>
</protein>
<dbReference type="SUPFAM" id="SSF58069">
    <property type="entry name" value="Virus ectodomain"/>
    <property type="match status" value="1"/>
</dbReference>
<accession>A0A099Z9L8</accession>
<dbReference type="Proteomes" id="UP000053641">
    <property type="component" value="Unassembled WGS sequence"/>
</dbReference>
<evidence type="ECO:0000313" key="2">
    <source>
        <dbReference type="Proteomes" id="UP000053641"/>
    </source>
</evidence>
<dbReference type="EMBL" id="KL890132">
    <property type="protein sequence ID" value="KGL77475.1"/>
    <property type="molecule type" value="Genomic_DNA"/>
</dbReference>
<dbReference type="AlphaFoldDB" id="A0A099Z9L8"/>
<dbReference type="Gene3D" id="1.10.287.210">
    <property type="match status" value="1"/>
</dbReference>
<sequence>AATDMLLLMHGHRCEEAGGMCCKTLSNHSTSIHAQIQTLQGLTHQLRVDDDWNPFGWW</sequence>
<feature type="non-terminal residue" evidence="1">
    <location>
        <position position="58"/>
    </location>
</feature>
<evidence type="ECO:0000313" key="1">
    <source>
        <dbReference type="EMBL" id="KGL77475.1"/>
    </source>
</evidence>
<feature type="non-terminal residue" evidence="1">
    <location>
        <position position="1"/>
    </location>
</feature>
<keyword evidence="2" id="KW-1185">Reference proteome</keyword>